<organism evidence="2">
    <name type="scientific">Brassica campestris</name>
    <name type="common">Field mustard</name>
    <dbReference type="NCBI Taxonomy" id="3711"/>
    <lineage>
        <taxon>Eukaryota</taxon>
        <taxon>Viridiplantae</taxon>
        <taxon>Streptophyta</taxon>
        <taxon>Embryophyta</taxon>
        <taxon>Tracheophyta</taxon>
        <taxon>Spermatophyta</taxon>
        <taxon>Magnoliopsida</taxon>
        <taxon>eudicotyledons</taxon>
        <taxon>Gunneridae</taxon>
        <taxon>Pentapetalae</taxon>
        <taxon>rosids</taxon>
        <taxon>malvids</taxon>
        <taxon>Brassicales</taxon>
        <taxon>Brassicaceae</taxon>
        <taxon>Brassiceae</taxon>
        <taxon>Brassica</taxon>
    </lineage>
</organism>
<dbReference type="AlphaFoldDB" id="A0A3P5ZLJ6"/>
<sequence length="36" mass="3616">MNNISLHQTFSVAGKNVGGGESATQFPAATTGDGYS</sequence>
<feature type="region of interest" description="Disordered" evidence="1">
    <location>
        <begin position="1"/>
        <end position="36"/>
    </location>
</feature>
<dbReference type="EMBL" id="LR031572">
    <property type="protein sequence ID" value="VDC79089.1"/>
    <property type="molecule type" value="Genomic_DNA"/>
</dbReference>
<evidence type="ECO:0000256" key="1">
    <source>
        <dbReference type="SAM" id="MobiDB-lite"/>
    </source>
</evidence>
<reference evidence="2" key="1">
    <citation type="submission" date="2018-11" db="EMBL/GenBank/DDBJ databases">
        <authorList>
            <consortium name="Genoscope - CEA"/>
            <person name="William W."/>
        </authorList>
    </citation>
    <scope>NUCLEOTIDE SEQUENCE</scope>
</reference>
<protein>
    <submittedName>
        <fullName evidence="2">Uncharacterized protein</fullName>
    </submittedName>
</protein>
<gene>
    <name evidence="2" type="ORF">BRAA03T10307Z</name>
</gene>
<evidence type="ECO:0000313" key="2">
    <source>
        <dbReference type="EMBL" id="VDC79089.1"/>
    </source>
</evidence>
<feature type="compositionally biased region" description="Polar residues" evidence="1">
    <location>
        <begin position="1"/>
        <end position="11"/>
    </location>
</feature>
<accession>A0A3P5ZLJ6</accession>
<name>A0A3P5ZLJ6_BRACM</name>
<proteinExistence type="predicted"/>